<feature type="transmembrane region" description="Helical" evidence="6">
    <location>
        <begin position="300"/>
        <end position="319"/>
    </location>
</feature>
<dbReference type="Proteomes" id="UP000502998">
    <property type="component" value="Chromosome"/>
</dbReference>
<evidence type="ECO:0000256" key="1">
    <source>
        <dbReference type="ARBA" id="ARBA00022512"/>
    </source>
</evidence>
<feature type="domain" description="Gram-positive cocci surface proteins LPxTG" evidence="8">
    <location>
        <begin position="292"/>
        <end position="327"/>
    </location>
</feature>
<sequence length="327" mass="36006">MKKILGILAFMALLGIQTVYAAEDNTAASVSESKTMITSDQKQTTQTTSSSETAIREVTTNATTNAVEVGEAIKTGIEEQTGIKSVADSETVNQNVVEIKKELASGQYTITPEQLANYTDEQLDDALQLFTRINQDFYGMDLSAYVRLLTALYQDKTVDVSTALAALSFDATGLSLTELKNQVDALENYLQTVYPSNSSFISIRQLSRDELLAILNFVTPLQAKMLAEEDRFFPGIIAWIARYASEGIPQPRNELVKPAVTTTTTTSFVEATTVQSSVTTKADPKKEQTGILPKMGDNPMFYLSIIGVLVIVIAGFIYYRRKRNKRD</sequence>
<feature type="compositionally biased region" description="Low complexity" evidence="5">
    <location>
        <begin position="38"/>
        <end position="52"/>
    </location>
</feature>
<organism evidence="9 10">
    <name type="scientific">Enterococcus saigonensis</name>
    <dbReference type="NCBI Taxonomy" id="1805431"/>
    <lineage>
        <taxon>Bacteria</taxon>
        <taxon>Bacillati</taxon>
        <taxon>Bacillota</taxon>
        <taxon>Bacilli</taxon>
        <taxon>Lactobacillales</taxon>
        <taxon>Enterococcaceae</taxon>
        <taxon>Enterococcus</taxon>
    </lineage>
</organism>
<keyword evidence="10" id="KW-1185">Reference proteome</keyword>
<evidence type="ECO:0000256" key="4">
    <source>
        <dbReference type="ARBA" id="ARBA00023088"/>
    </source>
</evidence>
<reference evidence="9 10" key="1">
    <citation type="submission" date="2020-02" db="EMBL/GenBank/DDBJ databases">
        <title>Characterization of vanA genotype vancomycin-resistant Enterococcus saigonensis VE80.</title>
        <authorList>
            <person name="Harada T."/>
            <person name="Motooka D."/>
            <person name="Nakamura S."/>
            <person name="Yamamoto Y."/>
            <person name="Kawahara R."/>
            <person name="Kawatsu K."/>
        </authorList>
    </citation>
    <scope>NUCLEOTIDE SEQUENCE [LARGE SCALE GENOMIC DNA]</scope>
    <source>
        <strain evidence="9 10">VE80</strain>
    </source>
</reference>
<keyword evidence="3 7" id="KW-0732">Signal</keyword>
<keyword evidence="1" id="KW-0134">Cell wall</keyword>
<dbReference type="KEGG" id="esg:EsVE80_20230"/>
<keyword evidence="4" id="KW-0572">Peptidoglycan-anchor</keyword>
<gene>
    <name evidence="9" type="ORF">EsVE80_20230</name>
</gene>
<evidence type="ECO:0000256" key="7">
    <source>
        <dbReference type="SAM" id="SignalP"/>
    </source>
</evidence>
<accession>A0A679IDU0</accession>
<feature type="signal peptide" evidence="7">
    <location>
        <begin position="1"/>
        <end position="21"/>
    </location>
</feature>
<evidence type="ECO:0000256" key="5">
    <source>
        <dbReference type="SAM" id="MobiDB-lite"/>
    </source>
</evidence>
<dbReference type="InterPro" id="IPR019931">
    <property type="entry name" value="LPXTG_anchor"/>
</dbReference>
<keyword evidence="6" id="KW-0472">Membrane</keyword>
<dbReference type="PROSITE" id="PS50847">
    <property type="entry name" value="GRAM_POS_ANCHORING"/>
    <property type="match status" value="1"/>
</dbReference>
<dbReference type="RefSeq" id="WP_232061186.1">
    <property type="nucleotide sequence ID" value="NZ_AP022822.1"/>
</dbReference>
<keyword evidence="6" id="KW-1133">Transmembrane helix</keyword>
<name>A0A679IDU0_9ENTE</name>
<dbReference type="EMBL" id="AP022822">
    <property type="protein sequence ID" value="BCA86500.1"/>
    <property type="molecule type" value="Genomic_DNA"/>
</dbReference>
<feature type="chain" id="PRO_5025344350" description="Gram-positive cocci surface proteins LPxTG domain-containing protein" evidence="7">
    <location>
        <begin position="22"/>
        <end position="327"/>
    </location>
</feature>
<dbReference type="AlphaFoldDB" id="A0A679IDU0"/>
<proteinExistence type="predicted"/>
<evidence type="ECO:0000259" key="8">
    <source>
        <dbReference type="PROSITE" id="PS50847"/>
    </source>
</evidence>
<feature type="region of interest" description="Disordered" evidence="5">
    <location>
        <begin position="30"/>
        <end position="52"/>
    </location>
</feature>
<evidence type="ECO:0000256" key="3">
    <source>
        <dbReference type="ARBA" id="ARBA00022729"/>
    </source>
</evidence>
<protein>
    <recommendedName>
        <fullName evidence="8">Gram-positive cocci surface proteins LPxTG domain-containing protein</fullName>
    </recommendedName>
</protein>
<evidence type="ECO:0000256" key="2">
    <source>
        <dbReference type="ARBA" id="ARBA00022525"/>
    </source>
</evidence>
<evidence type="ECO:0000313" key="10">
    <source>
        <dbReference type="Proteomes" id="UP000502998"/>
    </source>
</evidence>
<keyword evidence="6" id="KW-0812">Transmembrane</keyword>
<keyword evidence="2" id="KW-0964">Secreted</keyword>
<evidence type="ECO:0000256" key="6">
    <source>
        <dbReference type="SAM" id="Phobius"/>
    </source>
</evidence>
<evidence type="ECO:0000313" key="9">
    <source>
        <dbReference type="EMBL" id="BCA86500.1"/>
    </source>
</evidence>
<dbReference type="NCBIfam" id="TIGR01167">
    <property type="entry name" value="LPXTG_anchor"/>
    <property type="match status" value="1"/>
</dbReference>